<feature type="region of interest" description="Disordered" evidence="1">
    <location>
        <begin position="45"/>
        <end position="77"/>
    </location>
</feature>
<evidence type="ECO:0000313" key="3">
    <source>
        <dbReference type="Proteomes" id="UP000024376"/>
    </source>
</evidence>
<feature type="compositionally biased region" description="Polar residues" evidence="1">
    <location>
        <begin position="47"/>
        <end position="57"/>
    </location>
</feature>
<evidence type="ECO:0000256" key="1">
    <source>
        <dbReference type="SAM" id="MobiDB-lite"/>
    </source>
</evidence>
<name>A0A024S893_HYPJR</name>
<reference evidence="3" key="1">
    <citation type="journal article" date="2013" name="Ind. Biotechnol.">
        <title>Comparative genomics analysis of Trichoderma reesei strains.</title>
        <authorList>
            <person name="Koike H."/>
            <person name="Aerts A."/>
            <person name="LaButti K."/>
            <person name="Grigoriev I.V."/>
            <person name="Baker S.E."/>
        </authorList>
    </citation>
    <scope>NUCLEOTIDE SEQUENCE [LARGE SCALE GENOMIC DNA]</scope>
    <source>
        <strain evidence="3">ATCC 56765 / BCRC 32924 / NRRL 11460 / Rut C-30</strain>
    </source>
</reference>
<dbReference type="KEGG" id="trr:M419DRAFT_80644"/>
<feature type="region of interest" description="Disordered" evidence="1">
    <location>
        <begin position="1"/>
        <end position="30"/>
    </location>
</feature>
<organism evidence="2 3">
    <name type="scientific">Hypocrea jecorina (strain ATCC 56765 / BCRC 32924 / NRRL 11460 / Rut C-30)</name>
    <name type="common">Trichoderma reesei</name>
    <dbReference type="NCBI Taxonomy" id="1344414"/>
    <lineage>
        <taxon>Eukaryota</taxon>
        <taxon>Fungi</taxon>
        <taxon>Dikarya</taxon>
        <taxon>Ascomycota</taxon>
        <taxon>Pezizomycotina</taxon>
        <taxon>Sordariomycetes</taxon>
        <taxon>Hypocreomycetidae</taxon>
        <taxon>Hypocreales</taxon>
        <taxon>Hypocreaceae</taxon>
        <taxon>Trichoderma</taxon>
    </lineage>
</organism>
<dbReference type="AlphaFoldDB" id="A0A024S893"/>
<dbReference type="Proteomes" id="UP000024376">
    <property type="component" value="Unassembled WGS sequence"/>
</dbReference>
<accession>A0A024S893</accession>
<evidence type="ECO:0000313" key="2">
    <source>
        <dbReference type="EMBL" id="ETS01575.1"/>
    </source>
</evidence>
<proteinExistence type="predicted"/>
<gene>
    <name evidence="2" type="ORF">M419DRAFT_80644</name>
</gene>
<dbReference type="EMBL" id="KI911148">
    <property type="protein sequence ID" value="ETS01575.1"/>
    <property type="molecule type" value="Genomic_DNA"/>
</dbReference>
<sequence length="247" mass="27274">MKTHEWQGEQGEQPRHCGGDELEGEERRGEREKFCVGMKIWMRERQQQTSNGSSHQLLEQGASDTKELDARQSPQSPAWQWQSNALALRLTNDKGVPVASGRTSQGITPLTFRQGVDLVSAPYGGLHQLIRDLVAPPSPVVLELVLGQLKGTETDCRFACLSVDAPWGQQTGSGLQPVDRYQDEERESSSVNAVLNAAAGAHLQQHRKPKAVQCPARVPKRNLEKYLHSSGCMYVRVLLCPVCHSSA</sequence>
<protein>
    <submittedName>
        <fullName evidence="2">Uncharacterized protein</fullName>
    </submittedName>
</protein>
<dbReference type="HOGENOM" id="CLU_1170784_0_0_1"/>